<dbReference type="VEuPathDB" id="FungiDB:MSYG_4491"/>
<dbReference type="InterPro" id="IPR016135">
    <property type="entry name" value="UBQ-conjugating_enzyme/RWD"/>
</dbReference>
<dbReference type="AlphaFoldDB" id="A0A1M8ACB4"/>
<gene>
    <name evidence="4" type="ORF">MSYG_4491</name>
</gene>
<feature type="compositionally biased region" description="Basic and acidic residues" evidence="2">
    <location>
        <begin position="251"/>
        <end position="262"/>
    </location>
</feature>
<accession>A0A1M8ACB4</accession>
<feature type="compositionally biased region" description="Acidic residues" evidence="2">
    <location>
        <begin position="263"/>
        <end position="277"/>
    </location>
</feature>
<dbReference type="Proteomes" id="UP000186303">
    <property type="component" value="Chromosome 8"/>
</dbReference>
<name>A0A1M8ACB4_MALS4</name>
<feature type="coiled-coil region" evidence="1">
    <location>
        <begin position="146"/>
        <end position="207"/>
    </location>
</feature>
<dbReference type="Pfam" id="PF05773">
    <property type="entry name" value="RWD"/>
    <property type="match status" value="1"/>
</dbReference>
<dbReference type="STRING" id="1230383.A0A1M8ACB4"/>
<evidence type="ECO:0000313" key="5">
    <source>
        <dbReference type="Proteomes" id="UP000186303"/>
    </source>
</evidence>
<feature type="domain" description="RWD" evidence="3">
    <location>
        <begin position="13"/>
        <end position="141"/>
    </location>
</feature>
<dbReference type="PROSITE" id="PS50908">
    <property type="entry name" value="RWD"/>
    <property type="match status" value="1"/>
</dbReference>
<protein>
    <recommendedName>
        <fullName evidence="3">RWD domain-containing protein</fullName>
    </recommendedName>
</protein>
<evidence type="ECO:0000259" key="3">
    <source>
        <dbReference type="PROSITE" id="PS50908"/>
    </source>
</evidence>
<dbReference type="Gene3D" id="3.10.110.10">
    <property type="entry name" value="Ubiquitin Conjugating Enzyme"/>
    <property type="match status" value="1"/>
</dbReference>
<organism evidence="4 5">
    <name type="scientific">Malassezia sympodialis (strain ATCC 42132)</name>
    <name type="common">Atopic eczema-associated yeast</name>
    <dbReference type="NCBI Taxonomy" id="1230383"/>
    <lineage>
        <taxon>Eukaryota</taxon>
        <taxon>Fungi</taxon>
        <taxon>Dikarya</taxon>
        <taxon>Basidiomycota</taxon>
        <taxon>Ustilaginomycotina</taxon>
        <taxon>Malasseziomycetes</taxon>
        <taxon>Malasseziales</taxon>
        <taxon>Malasseziaceae</taxon>
        <taxon>Malassezia</taxon>
    </lineage>
</organism>
<dbReference type="PANTHER" id="PTHR12292">
    <property type="entry name" value="RWD DOMAIN-CONTAINING PROTEIN"/>
    <property type="match status" value="1"/>
</dbReference>
<dbReference type="OrthoDB" id="277175at2759"/>
<dbReference type="CDD" id="cd23823">
    <property type="entry name" value="RWD_GCN2"/>
    <property type="match status" value="1"/>
</dbReference>
<dbReference type="InterPro" id="IPR006575">
    <property type="entry name" value="RWD_dom"/>
</dbReference>
<feature type="compositionally biased region" description="Acidic residues" evidence="2">
    <location>
        <begin position="232"/>
        <end position="243"/>
    </location>
</feature>
<dbReference type="InterPro" id="IPR040213">
    <property type="entry name" value="GIR2-like"/>
</dbReference>
<feature type="compositionally biased region" description="Basic and acidic residues" evidence="2">
    <location>
        <begin position="212"/>
        <end position="225"/>
    </location>
</feature>
<keyword evidence="1" id="KW-0175">Coiled coil</keyword>
<evidence type="ECO:0000256" key="1">
    <source>
        <dbReference type="SAM" id="Coils"/>
    </source>
</evidence>
<keyword evidence="5" id="KW-1185">Reference proteome</keyword>
<reference evidence="5" key="1">
    <citation type="journal article" date="2017" name="Nucleic Acids Res.">
        <title>Proteogenomics produces comprehensive and highly accurate protein-coding gene annotation in a complete genome assembly of Malassezia sympodialis.</title>
        <authorList>
            <person name="Zhu Y."/>
            <person name="Engstroem P.G."/>
            <person name="Tellgren-Roth C."/>
            <person name="Baudo C.D."/>
            <person name="Kennell J.C."/>
            <person name="Sun S."/>
            <person name="Billmyre R.B."/>
            <person name="Schroeder M.S."/>
            <person name="Andersson A."/>
            <person name="Holm T."/>
            <person name="Sigurgeirsson B."/>
            <person name="Wu G."/>
            <person name="Sankaranarayanan S.R."/>
            <person name="Siddharthan R."/>
            <person name="Sanyal K."/>
            <person name="Lundeberg J."/>
            <person name="Nystedt B."/>
            <person name="Boekhout T."/>
            <person name="Dawson T.L. Jr."/>
            <person name="Heitman J."/>
            <person name="Scheynius A."/>
            <person name="Lehtioe J."/>
        </authorList>
    </citation>
    <scope>NUCLEOTIDE SEQUENCE [LARGE SCALE GENOMIC DNA]</scope>
    <source>
        <strain evidence="5">ATCC 42132</strain>
    </source>
</reference>
<dbReference type="EMBL" id="LT671828">
    <property type="protein sequence ID" value="SHO80135.1"/>
    <property type="molecule type" value="Genomic_DNA"/>
</dbReference>
<evidence type="ECO:0000313" key="4">
    <source>
        <dbReference type="EMBL" id="SHO80135.1"/>
    </source>
</evidence>
<evidence type="ECO:0000256" key="2">
    <source>
        <dbReference type="SAM" id="MobiDB-lite"/>
    </source>
</evidence>
<sequence>MVSAEEHEQVITEEWEVLESIYMNELERISRDRLRIQVVPEDYDNSKKDPVLTLDVRYTDTYPDEVPLLCIRVVEDERQVLGAPPPTDETAEHETEMPLVSDTREGVQTLLHGLQQVAEESLGMPMVFSLASHLRESLTDYMTSQAQAAEKAANEKREEELRAEEEKFRGTAVTAERFRAWQVEFMKKRAELKAKEEEAYIATLTAKEREEYRRMKAKPTGRELFTKPGAGIEEDKDTDDAVQDVDWSLYSREEREKQAREDAEPETADGYVDDLDD</sequence>
<feature type="region of interest" description="Disordered" evidence="2">
    <location>
        <begin position="212"/>
        <end position="277"/>
    </location>
</feature>
<dbReference type="SUPFAM" id="SSF54495">
    <property type="entry name" value="UBC-like"/>
    <property type="match status" value="1"/>
</dbReference>
<dbReference type="OMA" id="NTSNPCF"/>
<proteinExistence type="predicted"/>
<dbReference type="SMART" id="SM00591">
    <property type="entry name" value="RWD"/>
    <property type="match status" value="1"/>
</dbReference>